<feature type="coiled-coil region" evidence="4">
    <location>
        <begin position="96"/>
        <end position="261"/>
    </location>
</feature>
<comment type="caution">
    <text evidence="6">The sequence shown here is derived from an EMBL/GenBank/DDBJ whole genome shotgun (WGS) entry which is preliminary data.</text>
</comment>
<dbReference type="EMBL" id="BNCQ01000036">
    <property type="protein sequence ID" value="GIM10867.1"/>
    <property type="molecule type" value="Genomic_DNA"/>
</dbReference>
<dbReference type="PANTHER" id="PTHR18921">
    <property type="entry name" value="MYOSIN HEAVY CHAIN - RELATED"/>
    <property type="match status" value="1"/>
</dbReference>
<dbReference type="GO" id="GO:0005794">
    <property type="term" value="C:Golgi apparatus"/>
    <property type="evidence" value="ECO:0007669"/>
    <property type="project" value="UniProtKB-SubCell"/>
</dbReference>
<feature type="compositionally biased region" description="Gly residues" evidence="5">
    <location>
        <begin position="375"/>
        <end position="393"/>
    </location>
</feature>
<feature type="region of interest" description="Disordered" evidence="5">
    <location>
        <begin position="542"/>
        <end position="566"/>
    </location>
</feature>
<feature type="compositionally biased region" description="Polar residues" evidence="5">
    <location>
        <begin position="435"/>
        <end position="448"/>
    </location>
</feature>
<feature type="compositionally biased region" description="Low complexity" evidence="5">
    <location>
        <begin position="415"/>
        <end position="424"/>
    </location>
</feature>
<evidence type="ECO:0008006" key="8">
    <source>
        <dbReference type="Google" id="ProtNLM"/>
    </source>
</evidence>
<dbReference type="GO" id="GO:0006888">
    <property type="term" value="P:endoplasmic reticulum to Golgi vesicle-mediated transport"/>
    <property type="evidence" value="ECO:0007669"/>
    <property type="project" value="TreeGrafter"/>
</dbReference>
<feature type="region of interest" description="Disordered" evidence="5">
    <location>
        <begin position="30"/>
        <end position="49"/>
    </location>
</feature>
<evidence type="ECO:0000256" key="5">
    <source>
        <dbReference type="SAM" id="MobiDB-lite"/>
    </source>
</evidence>
<reference evidence="6" key="1">
    <citation type="journal article" date="2021" name="Proc. Natl. Acad. Sci. U.S.A.">
        <title>Three genomes in the algal genus Volvox reveal the fate of a haploid sex-determining region after a transition to homothallism.</title>
        <authorList>
            <person name="Yamamoto K."/>
            <person name="Hamaji T."/>
            <person name="Kawai-Toyooka H."/>
            <person name="Matsuzaki R."/>
            <person name="Takahashi F."/>
            <person name="Nishimura Y."/>
            <person name="Kawachi M."/>
            <person name="Noguchi H."/>
            <person name="Minakuchi Y."/>
            <person name="Umen J.G."/>
            <person name="Toyoda A."/>
            <person name="Nozaki H."/>
        </authorList>
    </citation>
    <scope>NUCLEOTIDE SEQUENCE</scope>
    <source>
        <strain evidence="6">NIES-3785</strain>
    </source>
</reference>
<dbReference type="Proteomes" id="UP000722791">
    <property type="component" value="Unassembled WGS sequence"/>
</dbReference>
<dbReference type="PANTHER" id="PTHR18921:SF2">
    <property type="entry name" value="THYROID RECEPTOR-INTERACTING PROTEIN 11"/>
    <property type="match status" value="1"/>
</dbReference>
<dbReference type="AlphaFoldDB" id="A0A8J4GNP4"/>
<evidence type="ECO:0000256" key="2">
    <source>
        <dbReference type="ARBA" id="ARBA00023034"/>
    </source>
</evidence>
<evidence type="ECO:0000313" key="6">
    <source>
        <dbReference type="EMBL" id="GIM10867.1"/>
    </source>
</evidence>
<evidence type="ECO:0000256" key="1">
    <source>
        <dbReference type="ARBA" id="ARBA00004555"/>
    </source>
</evidence>
<dbReference type="GO" id="GO:0007030">
    <property type="term" value="P:Golgi organization"/>
    <property type="evidence" value="ECO:0007669"/>
    <property type="project" value="TreeGrafter"/>
</dbReference>
<gene>
    <name evidence="6" type="ORF">Vretimale_14473</name>
</gene>
<feature type="region of interest" description="Disordered" evidence="5">
    <location>
        <begin position="475"/>
        <end position="505"/>
    </location>
</feature>
<evidence type="ECO:0000313" key="7">
    <source>
        <dbReference type="Proteomes" id="UP000722791"/>
    </source>
</evidence>
<name>A0A8J4GNP4_9CHLO</name>
<accession>A0A8J4GNP4</accession>
<comment type="subcellular location">
    <subcellularLocation>
        <location evidence="1">Golgi apparatus</location>
    </subcellularLocation>
</comment>
<feature type="non-terminal residue" evidence="6">
    <location>
        <position position="621"/>
    </location>
</feature>
<feature type="non-terminal residue" evidence="6">
    <location>
        <position position="1"/>
    </location>
</feature>
<dbReference type="GO" id="GO:0031267">
    <property type="term" value="F:small GTPase binding"/>
    <property type="evidence" value="ECO:0007669"/>
    <property type="project" value="TreeGrafter"/>
</dbReference>
<protein>
    <recommendedName>
        <fullName evidence="8">GRIP domain-containing protein</fullName>
    </recommendedName>
</protein>
<evidence type="ECO:0000256" key="4">
    <source>
        <dbReference type="SAM" id="Coils"/>
    </source>
</evidence>
<feature type="region of interest" description="Disordered" evidence="5">
    <location>
        <begin position="371"/>
        <end position="393"/>
    </location>
</feature>
<proteinExistence type="predicted"/>
<evidence type="ECO:0000256" key="3">
    <source>
        <dbReference type="ARBA" id="ARBA00023054"/>
    </source>
</evidence>
<organism evidence="6 7">
    <name type="scientific">Volvox reticuliferus</name>
    <dbReference type="NCBI Taxonomy" id="1737510"/>
    <lineage>
        <taxon>Eukaryota</taxon>
        <taxon>Viridiplantae</taxon>
        <taxon>Chlorophyta</taxon>
        <taxon>core chlorophytes</taxon>
        <taxon>Chlorophyceae</taxon>
        <taxon>CS clade</taxon>
        <taxon>Chlamydomonadales</taxon>
        <taxon>Volvocaceae</taxon>
        <taxon>Volvox</taxon>
    </lineage>
</organism>
<feature type="region of interest" description="Disordered" evidence="5">
    <location>
        <begin position="415"/>
        <end position="448"/>
    </location>
</feature>
<keyword evidence="3 4" id="KW-0175">Coiled coil</keyword>
<keyword evidence="2" id="KW-0333">Golgi apparatus</keyword>
<sequence>DAATAELRQLSHVYQQHLAQQREEMQAVVAATSSASATPRLASRQESSLSPRMVAVADAAASSINPSSGAASASAAVAVATDGSAVSPAAASHAITTALEAEVSELRTALEAADSERERLKGQLLRLKAQMLREQEEEEDKVGWRVEAEVKAAEERYKGMVSELREALEAARAAAARQEAEVKAINEALELKDTEIQNLQAALGELTYESEAAEKLRLEVRATANKVAKLQQELAAAQAAVAAAQAEKQGAERLVEQTRTSLAAVVASEARTADECAMLRRALDQAVAQAAAMSSETNGMVDRRIMGKLLLTYFQRNHSKEVLQLMARMLNMSDDDRAALGLMGSRRGLLSRVAGAPLALVSGAGRMLVRAGSQGSPGGGHGGGFAAPPTGGGGDSLADQWVQFLLSQDEAAQRQQQLQLQQQQHPPLHSAGGLTHSQAQAGSNQQQPDLAAAAAAALSYSQTTVAPAPTSSSFAAAMAAPSPPPPPQQQQQQVQSTNHYPHSSTASMTQLQLYQASAAAAPPLIRSVGPLSEPSSIAGYPHALPPSLGTSAPPAQFRTPSLEPLSAPSHLQVHSSLYQAPGLQYDTVAGPYMTSAASEAAMAAAASTVRPVHQAAIPTAA</sequence>